<gene>
    <name evidence="1" type="ORF">ACG00Y_28725</name>
</gene>
<evidence type="ECO:0000313" key="2">
    <source>
        <dbReference type="Proteomes" id="UP001606210"/>
    </source>
</evidence>
<comment type="caution">
    <text evidence="1">The sequence shown here is derived from an EMBL/GenBank/DDBJ whole genome shotgun (WGS) entry which is preliminary data.</text>
</comment>
<organism evidence="1 2">
    <name type="scientific">Pelomonas parva</name>
    <dbReference type="NCBI Taxonomy" id="3299032"/>
    <lineage>
        <taxon>Bacteria</taxon>
        <taxon>Pseudomonadati</taxon>
        <taxon>Pseudomonadota</taxon>
        <taxon>Betaproteobacteria</taxon>
        <taxon>Burkholderiales</taxon>
        <taxon>Sphaerotilaceae</taxon>
        <taxon>Roseateles</taxon>
    </lineage>
</organism>
<proteinExistence type="predicted"/>
<protein>
    <submittedName>
        <fullName evidence="1">Uncharacterized protein</fullName>
    </submittedName>
</protein>
<dbReference type="Proteomes" id="UP001606210">
    <property type="component" value="Unassembled WGS sequence"/>
</dbReference>
<dbReference type="EMBL" id="JBIGHV010000022">
    <property type="protein sequence ID" value="MFG6433912.1"/>
    <property type="molecule type" value="Genomic_DNA"/>
</dbReference>
<sequence length="71" mass="7915">MSLEIRCARQKQPDPAQQCATGMRLYSQTGQMLQAPVTVDDSDRQTHLTFSAPYPIKAAIDRNLGSTRAYD</sequence>
<name>A0ABW7FBB2_9BURK</name>
<keyword evidence="2" id="KW-1185">Reference proteome</keyword>
<reference evidence="1 2" key="1">
    <citation type="submission" date="2024-08" db="EMBL/GenBank/DDBJ databases">
        <authorList>
            <person name="Lu H."/>
        </authorList>
    </citation>
    <scope>NUCLEOTIDE SEQUENCE [LARGE SCALE GENOMIC DNA]</scope>
    <source>
        <strain evidence="1 2">LYH14W</strain>
    </source>
</reference>
<evidence type="ECO:0000313" key="1">
    <source>
        <dbReference type="EMBL" id="MFG6433912.1"/>
    </source>
</evidence>
<dbReference type="RefSeq" id="WP_394485070.1">
    <property type="nucleotide sequence ID" value="NZ_JBIGHV010000022.1"/>
</dbReference>
<accession>A0ABW7FBB2</accession>